<feature type="transmembrane region" description="Helical" evidence="1">
    <location>
        <begin position="97"/>
        <end position="119"/>
    </location>
</feature>
<feature type="transmembrane region" description="Helical" evidence="1">
    <location>
        <begin position="151"/>
        <end position="184"/>
    </location>
</feature>
<dbReference type="InterPro" id="IPR049500">
    <property type="entry name" value="Peptidase_M50B-like"/>
</dbReference>
<keyword evidence="1" id="KW-1133">Transmembrane helix</keyword>
<organism evidence="2 3">
    <name type="scientific">Arthrobacter citreus</name>
    <dbReference type="NCBI Taxonomy" id="1670"/>
    <lineage>
        <taxon>Bacteria</taxon>
        <taxon>Bacillati</taxon>
        <taxon>Actinomycetota</taxon>
        <taxon>Actinomycetes</taxon>
        <taxon>Micrococcales</taxon>
        <taxon>Micrococcaceae</taxon>
        <taxon>Arthrobacter</taxon>
    </lineage>
</organism>
<dbReference type="RefSeq" id="WP_342024374.1">
    <property type="nucleotide sequence ID" value="NZ_CP151657.1"/>
</dbReference>
<keyword evidence="3" id="KW-1185">Reference proteome</keyword>
<dbReference type="Proteomes" id="UP001448858">
    <property type="component" value="Chromosome"/>
</dbReference>
<reference evidence="2 3" key="1">
    <citation type="submission" date="2024-04" db="EMBL/GenBank/DDBJ databases">
        <title>Arthrobacter sp. from Plains bison fecal sample.</title>
        <authorList>
            <person name="Ruzzini A."/>
        </authorList>
    </citation>
    <scope>NUCLEOTIDE SEQUENCE [LARGE SCALE GENOMIC DNA]</scope>
    <source>
        <strain evidence="2 3">EINP1</strain>
    </source>
</reference>
<protein>
    <submittedName>
        <fullName evidence="2">M50 family metallopeptidase</fullName>
    </submittedName>
</protein>
<feature type="transmembrane region" description="Helical" evidence="1">
    <location>
        <begin position="222"/>
        <end position="243"/>
    </location>
</feature>
<evidence type="ECO:0000313" key="2">
    <source>
        <dbReference type="EMBL" id="WZP16772.1"/>
    </source>
</evidence>
<feature type="transmembrane region" description="Helical" evidence="1">
    <location>
        <begin position="125"/>
        <end position="144"/>
    </location>
</feature>
<proteinExistence type="predicted"/>
<feature type="transmembrane region" description="Helical" evidence="1">
    <location>
        <begin position="28"/>
        <end position="46"/>
    </location>
</feature>
<sequence length="252" mass="27004">MGTSFLDVAGQWWDRVMEGFTRGTPLEVAPQVLLLIAAAAAALTIPRPVWRWFGLFVTFVHELGHAFAALMTGQVVKGIQLRFDHSGQMRSMGHSRFAAAWTGFWGYPVPAVTGAVLVWAAFSGWAGFALSAGALVLLAALLFIRNAQGFLIAFSCAAVSVLLVWFASPLAVSCITLAVGMALLAGSVRDWLNVLSVHTRRRRSLQSSDAYILYQRTGVPSAVWLVAFAAVIALSAAGALWWARPAVGAWGT</sequence>
<evidence type="ECO:0000313" key="3">
    <source>
        <dbReference type="Proteomes" id="UP001448858"/>
    </source>
</evidence>
<keyword evidence="1" id="KW-0472">Membrane</keyword>
<name>A0ABZ3A1Y0_9MICC</name>
<dbReference type="EMBL" id="CP151657">
    <property type="protein sequence ID" value="WZP16772.1"/>
    <property type="molecule type" value="Genomic_DNA"/>
</dbReference>
<keyword evidence="1" id="KW-0812">Transmembrane</keyword>
<accession>A0ABZ3A1Y0</accession>
<gene>
    <name evidence="2" type="ORF">AAE021_04120</name>
</gene>
<dbReference type="Pfam" id="PF13398">
    <property type="entry name" value="Peptidase_M50B"/>
    <property type="match status" value="1"/>
</dbReference>
<evidence type="ECO:0000256" key="1">
    <source>
        <dbReference type="SAM" id="Phobius"/>
    </source>
</evidence>